<protein>
    <recommendedName>
        <fullName evidence="5">Vacuolar protein sorting-associated protein 52 homolog</fullName>
    </recommendedName>
</protein>
<dbReference type="GO" id="GO:0032456">
    <property type="term" value="P:endocytic recycling"/>
    <property type="evidence" value="ECO:0007669"/>
    <property type="project" value="TreeGrafter"/>
</dbReference>
<comment type="caution">
    <text evidence="3">The sequence shown here is derived from an EMBL/GenBank/DDBJ whole genome shotgun (WGS) entry which is preliminary data.</text>
</comment>
<dbReference type="InterPro" id="IPR007258">
    <property type="entry name" value="Vps52"/>
</dbReference>
<accession>A0AAD9L2U2</accession>
<organism evidence="3 4">
    <name type="scientific">Ridgeia piscesae</name>
    <name type="common">Tubeworm</name>
    <dbReference type="NCBI Taxonomy" id="27915"/>
    <lineage>
        <taxon>Eukaryota</taxon>
        <taxon>Metazoa</taxon>
        <taxon>Spiralia</taxon>
        <taxon>Lophotrochozoa</taxon>
        <taxon>Annelida</taxon>
        <taxon>Polychaeta</taxon>
        <taxon>Sedentaria</taxon>
        <taxon>Canalipalpata</taxon>
        <taxon>Sabellida</taxon>
        <taxon>Siboglinidae</taxon>
        <taxon>Ridgeia</taxon>
    </lineage>
</organism>
<dbReference type="InterPro" id="IPR048361">
    <property type="entry name" value="Vps52_C"/>
</dbReference>
<evidence type="ECO:0000259" key="2">
    <source>
        <dbReference type="Pfam" id="PF20655"/>
    </source>
</evidence>
<evidence type="ECO:0000259" key="1">
    <source>
        <dbReference type="Pfam" id="PF09763"/>
    </source>
</evidence>
<gene>
    <name evidence="3" type="ORF">NP493_372g03014</name>
</gene>
<dbReference type="Pfam" id="PF09763">
    <property type="entry name" value="Sec3_CC"/>
    <property type="match status" value="1"/>
</dbReference>
<name>A0AAD9L2U2_RIDPI</name>
<dbReference type="GO" id="GO:0005829">
    <property type="term" value="C:cytosol"/>
    <property type="evidence" value="ECO:0007669"/>
    <property type="project" value="GOC"/>
</dbReference>
<dbReference type="PANTHER" id="PTHR14190">
    <property type="entry name" value="SUPPRESSOR OF ACTIN MUTATIONS 2/VACUOLAR PROTEIN SORTING 52"/>
    <property type="match status" value="1"/>
</dbReference>
<sequence>MKEQKRSSKTIDIVSYALEVATGDELDLGPLDITTDDYLLDEVDVYIQANLEDDIVKEALKTGVDLRHYAKQVESELLQVENASIQDYIKESQNIASLHKQITCCDEILGRMEDMLTGFQSHLGSISSEIQTLQRQSMEMNVKLKNRQAVRGELSQFVDEMVVPEAMINHIVDTPVTEREFLEQLHELNHKINFVKEQSYKETRSSNDVRDILEKLKFKAIAKIREFLLSKIYQFRKPMANYQMPQDAMLKFSFFSSKPALKNRSTIFTLGDRGNVLTTGLEAPIIVPHAAQKVEHRYSFDGLFRSHQFALVDNTCREYLFLCDFFMVSGLSAQDLFNAVLGKTLSMFLKHLDAYIAECYDAIAIFLCIHIVHRYRILMHKRSVPALDRYWDSILNMLFPRFEHVLQVNIRSIKDCDPKRLGNIDVRPHYITRRYAEFSAAIVGLNESFPNEGVNQLMAQLQAEVDNFILRLAAEFPDRKDQLIFLINNYDMMLNVLIERTTDDSKESESLKQLLTARMQEFIEEMLIPHFGGMMTFVKECETAFDRGNIEALKSQERRVTQLVRGFNNEWKKAIEVINQDVMTSFTNFKNGTQILQGILTQLIQYYHRFQKLLSQNPFKTMAIRSELINIHNVMVEVKKYKPSF</sequence>
<dbReference type="PANTHER" id="PTHR14190:SF7">
    <property type="entry name" value="VACUOLAR PROTEIN SORTING-ASSOCIATED PROTEIN 52 HOMOLOG"/>
    <property type="match status" value="1"/>
</dbReference>
<dbReference type="GO" id="GO:0007041">
    <property type="term" value="P:lysosomal transport"/>
    <property type="evidence" value="ECO:0007669"/>
    <property type="project" value="TreeGrafter"/>
</dbReference>
<dbReference type="GO" id="GO:0000145">
    <property type="term" value="C:exocyst"/>
    <property type="evidence" value="ECO:0007669"/>
    <property type="project" value="InterPro"/>
</dbReference>
<dbReference type="Pfam" id="PF20655">
    <property type="entry name" value="Vps52_C"/>
    <property type="match status" value="1"/>
</dbReference>
<dbReference type="GO" id="GO:0000938">
    <property type="term" value="C:GARP complex"/>
    <property type="evidence" value="ECO:0007669"/>
    <property type="project" value="TreeGrafter"/>
</dbReference>
<dbReference type="Proteomes" id="UP001209878">
    <property type="component" value="Unassembled WGS sequence"/>
</dbReference>
<keyword evidence="4" id="KW-1185">Reference proteome</keyword>
<dbReference type="GO" id="GO:0006887">
    <property type="term" value="P:exocytosis"/>
    <property type="evidence" value="ECO:0007669"/>
    <property type="project" value="InterPro"/>
</dbReference>
<evidence type="ECO:0000313" key="3">
    <source>
        <dbReference type="EMBL" id="KAK2181996.1"/>
    </source>
</evidence>
<dbReference type="InterPro" id="IPR019160">
    <property type="entry name" value="Sec3_CC"/>
</dbReference>
<dbReference type="GO" id="GO:0006896">
    <property type="term" value="P:Golgi to vacuole transport"/>
    <property type="evidence" value="ECO:0007669"/>
    <property type="project" value="TreeGrafter"/>
</dbReference>
<proteinExistence type="predicted"/>
<reference evidence="3" key="1">
    <citation type="journal article" date="2023" name="Mol. Biol. Evol.">
        <title>Third-Generation Sequencing Reveals the Adaptive Role of the Epigenome in Three Deep-Sea Polychaetes.</title>
        <authorList>
            <person name="Perez M."/>
            <person name="Aroh O."/>
            <person name="Sun Y."/>
            <person name="Lan Y."/>
            <person name="Juniper S.K."/>
            <person name="Young C.R."/>
            <person name="Angers B."/>
            <person name="Qian P.Y."/>
        </authorList>
    </citation>
    <scope>NUCLEOTIDE SEQUENCE</scope>
    <source>
        <strain evidence="3">R07B-5</strain>
    </source>
</reference>
<dbReference type="AlphaFoldDB" id="A0AAD9L2U2"/>
<dbReference type="GO" id="GO:0019905">
    <property type="term" value="F:syntaxin binding"/>
    <property type="evidence" value="ECO:0007669"/>
    <property type="project" value="TreeGrafter"/>
</dbReference>
<dbReference type="GO" id="GO:0042147">
    <property type="term" value="P:retrograde transport, endosome to Golgi"/>
    <property type="evidence" value="ECO:0007669"/>
    <property type="project" value="TreeGrafter"/>
</dbReference>
<feature type="domain" description="Exocyst complex component Sec3 coiled-coil" evidence="1">
    <location>
        <begin position="70"/>
        <end position="187"/>
    </location>
</feature>
<feature type="domain" description="Vps52 C-terminal" evidence="2">
    <location>
        <begin position="253"/>
        <end position="523"/>
    </location>
</feature>
<evidence type="ECO:0008006" key="5">
    <source>
        <dbReference type="Google" id="ProtNLM"/>
    </source>
</evidence>
<evidence type="ECO:0000313" key="4">
    <source>
        <dbReference type="Proteomes" id="UP001209878"/>
    </source>
</evidence>
<dbReference type="EMBL" id="JAODUO010000371">
    <property type="protein sequence ID" value="KAK2181996.1"/>
    <property type="molecule type" value="Genomic_DNA"/>
</dbReference>